<dbReference type="PANTHER" id="PTHR42924">
    <property type="entry name" value="EXONUCLEASE"/>
    <property type="match status" value="1"/>
</dbReference>
<dbReference type="InterPro" id="IPR003141">
    <property type="entry name" value="Pol/His_phosphatase_N"/>
</dbReference>
<evidence type="ECO:0000259" key="1">
    <source>
        <dbReference type="SMART" id="SM00481"/>
    </source>
</evidence>
<evidence type="ECO:0000313" key="2">
    <source>
        <dbReference type="EMBL" id="GAW91533.1"/>
    </source>
</evidence>
<dbReference type="Pfam" id="PF02811">
    <property type="entry name" value="PHP"/>
    <property type="match status" value="1"/>
</dbReference>
<dbReference type="Gene3D" id="1.10.150.650">
    <property type="match status" value="1"/>
</dbReference>
<dbReference type="Gene3D" id="3.20.20.140">
    <property type="entry name" value="Metal-dependent hydrolases"/>
    <property type="match status" value="1"/>
</dbReference>
<dbReference type="AlphaFoldDB" id="A0A1Z5HPT2"/>
<dbReference type="InterPro" id="IPR016195">
    <property type="entry name" value="Pol/histidinol_Pase-like"/>
</dbReference>
<evidence type="ECO:0000313" key="3">
    <source>
        <dbReference type="Proteomes" id="UP000197032"/>
    </source>
</evidence>
<comment type="caution">
    <text evidence="2">The sequence shown here is derived from an EMBL/GenBank/DDBJ whole genome shotgun (WGS) entry which is preliminary data.</text>
</comment>
<dbReference type="EMBL" id="BDGJ01000018">
    <property type="protein sequence ID" value="GAW91533.1"/>
    <property type="molecule type" value="Genomic_DNA"/>
</dbReference>
<dbReference type="CDD" id="cd07438">
    <property type="entry name" value="PHP_HisPPase_AMP"/>
    <property type="match status" value="1"/>
</dbReference>
<name>A0A1Z5HPT2_9FIRM</name>
<dbReference type="OrthoDB" id="9804333at2"/>
<dbReference type="RefSeq" id="WP_088553049.1">
    <property type="nucleotide sequence ID" value="NZ_BDGJ01000018.1"/>
</dbReference>
<organism evidence="2 3">
    <name type="scientific">Calderihabitans maritimus</name>
    <dbReference type="NCBI Taxonomy" id="1246530"/>
    <lineage>
        <taxon>Bacteria</taxon>
        <taxon>Bacillati</taxon>
        <taxon>Bacillota</taxon>
        <taxon>Clostridia</taxon>
        <taxon>Neomoorellales</taxon>
        <taxon>Calderihabitantaceae</taxon>
        <taxon>Calderihabitans</taxon>
    </lineage>
</organism>
<dbReference type="InterPro" id="IPR052018">
    <property type="entry name" value="PHP_domain"/>
</dbReference>
<dbReference type="GO" id="GO:0004534">
    <property type="term" value="F:5'-3' RNA exonuclease activity"/>
    <property type="evidence" value="ECO:0007669"/>
    <property type="project" value="TreeGrafter"/>
</dbReference>
<dbReference type="Proteomes" id="UP000197032">
    <property type="component" value="Unassembled WGS sequence"/>
</dbReference>
<dbReference type="InterPro" id="IPR004013">
    <property type="entry name" value="PHP_dom"/>
</dbReference>
<dbReference type="SUPFAM" id="SSF89550">
    <property type="entry name" value="PHP domain-like"/>
    <property type="match status" value="1"/>
</dbReference>
<gene>
    <name evidence="2" type="ORF">KKC1_06940</name>
</gene>
<reference evidence="3" key="1">
    <citation type="journal article" date="2017" name="Appl. Environ. Microbiol.">
        <title>Genomic analysis of Calderihabitans maritimus KKC1, a thermophilic hydrogenogenic carboxydotrophic bacterium isolated from marine sediment.</title>
        <authorList>
            <person name="Omae K."/>
            <person name="Yoneda Y."/>
            <person name="Fukuyama Y."/>
            <person name="Yoshida T."/>
            <person name="Sako Y."/>
        </authorList>
    </citation>
    <scope>NUCLEOTIDE SEQUENCE [LARGE SCALE GENOMIC DNA]</scope>
    <source>
        <strain evidence="3">KKC1</strain>
    </source>
</reference>
<dbReference type="GO" id="GO:0035312">
    <property type="term" value="F:5'-3' DNA exonuclease activity"/>
    <property type="evidence" value="ECO:0007669"/>
    <property type="project" value="TreeGrafter"/>
</dbReference>
<dbReference type="PANTHER" id="PTHR42924:SF3">
    <property type="entry name" value="POLYMERASE_HISTIDINOL PHOSPHATASE N-TERMINAL DOMAIN-CONTAINING PROTEIN"/>
    <property type="match status" value="1"/>
</dbReference>
<sequence>MGTVDLHVHTTASDGTMTPTEVVEEALKLGLRGIAITDHDTTEGIEEACQAASGKSLLVIPGVEISTEWQEREVHLLGYWIDFKQEWFQAQLRVIREGRERRIKAMVQKLNSLGYPVSYSRVEELAGEGSIGRPHVAQALVEKGYVADIGEAFEIFIGKGRPAYVPRMKLEPQEAVRLIIRAGGVPVLAHPGLIGDDALIPPLLEAGLRGLEASYPEHSPETESHYRELAAKYGLIATGGSDFHGYLRGCHLGESGVPYKIIKVLEELKEMS</sequence>
<keyword evidence="3" id="KW-1185">Reference proteome</keyword>
<dbReference type="SMART" id="SM00481">
    <property type="entry name" value="POLIIIAc"/>
    <property type="match status" value="1"/>
</dbReference>
<accession>A0A1Z5HPT2</accession>
<feature type="domain" description="Polymerase/histidinol phosphatase N-terminal" evidence="1">
    <location>
        <begin position="4"/>
        <end position="69"/>
    </location>
</feature>
<protein>
    <recommendedName>
        <fullName evidence="1">Polymerase/histidinol phosphatase N-terminal domain-containing protein</fullName>
    </recommendedName>
</protein>
<proteinExistence type="predicted"/>